<dbReference type="InterPro" id="IPR043130">
    <property type="entry name" value="CDP-OH_PTrfase_TM_dom"/>
</dbReference>
<evidence type="ECO:0000256" key="2">
    <source>
        <dbReference type="ARBA" id="ARBA00004141"/>
    </source>
</evidence>
<keyword evidence="8" id="KW-0443">Lipid metabolism</keyword>
<comment type="similarity">
    <text evidence="3 13">Belongs to the CDP-alcohol phosphatidyltransferase class-I family.</text>
</comment>
<keyword evidence="7 14" id="KW-1133">Transmembrane helix</keyword>
<keyword evidence="5 13" id="KW-0808">Transferase</keyword>
<evidence type="ECO:0000256" key="12">
    <source>
        <dbReference type="ARBA" id="ARBA00033018"/>
    </source>
</evidence>
<evidence type="ECO:0000256" key="1">
    <source>
        <dbReference type="ARBA" id="ARBA00003973"/>
    </source>
</evidence>
<evidence type="ECO:0000256" key="14">
    <source>
        <dbReference type="SAM" id="Phobius"/>
    </source>
</evidence>
<evidence type="ECO:0000256" key="6">
    <source>
        <dbReference type="ARBA" id="ARBA00022692"/>
    </source>
</evidence>
<name>A0ABQ1E636_9CLOT</name>
<evidence type="ECO:0000256" key="13">
    <source>
        <dbReference type="RuleBase" id="RU003750"/>
    </source>
</evidence>
<accession>A0ABQ1E636</accession>
<evidence type="ECO:0000256" key="4">
    <source>
        <dbReference type="ARBA" id="ARBA00022516"/>
    </source>
</evidence>
<dbReference type="InterPro" id="IPR004570">
    <property type="entry name" value="Phosphatidylglycerol_P_synth"/>
</dbReference>
<comment type="caution">
    <text evidence="15">The sequence shown here is derived from an EMBL/GenBank/DDBJ whole genome shotgun (WGS) entry which is preliminary data.</text>
</comment>
<comment type="function">
    <text evidence="1">This protein catalyzes the committed step to the synthesis of the acidic phospholipids.</text>
</comment>
<protein>
    <recommendedName>
        <fullName evidence="12">Phosphatidylglycerophosphate synthase</fullName>
    </recommendedName>
</protein>
<keyword evidence="11" id="KW-1208">Phospholipid metabolism</keyword>
<proteinExistence type="inferred from homology"/>
<dbReference type="PIRSF" id="PIRSF000847">
    <property type="entry name" value="Phos_ph_gly_syn"/>
    <property type="match status" value="1"/>
</dbReference>
<keyword evidence="6 14" id="KW-0812">Transmembrane</keyword>
<evidence type="ECO:0000256" key="8">
    <source>
        <dbReference type="ARBA" id="ARBA00023098"/>
    </source>
</evidence>
<reference evidence="15 16" key="1">
    <citation type="journal article" date="2021" name="Int. J. Syst. Evol. Microbiol.">
        <title>Clostridium zeae sp. nov., isolated from corn silage.</title>
        <authorList>
            <person name="Kobayashi H."/>
            <person name="Tanizawa Y."/>
            <person name="Yagura M."/>
            <person name="Sakamoto M."/>
            <person name="Ohkuma M."/>
            <person name="Tohno M."/>
        </authorList>
    </citation>
    <scope>NUCLEOTIDE SEQUENCE [LARGE SCALE GENOMIC DNA]</scope>
    <source>
        <strain evidence="15 16">CSC2</strain>
    </source>
</reference>
<feature type="transmembrane region" description="Helical" evidence="14">
    <location>
        <begin position="86"/>
        <end position="105"/>
    </location>
</feature>
<dbReference type="Proteomes" id="UP000663802">
    <property type="component" value="Unassembled WGS sequence"/>
</dbReference>
<dbReference type="Gene3D" id="1.20.120.1760">
    <property type="match status" value="1"/>
</dbReference>
<dbReference type="InterPro" id="IPR000462">
    <property type="entry name" value="CDP-OH_P_trans"/>
</dbReference>
<evidence type="ECO:0000256" key="9">
    <source>
        <dbReference type="ARBA" id="ARBA00023136"/>
    </source>
</evidence>
<dbReference type="PROSITE" id="PS00379">
    <property type="entry name" value="CDP_ALCOHOL_P_TRANSF"/>
    <property type="match status" value="1"/>
</dbReference>
<evidence type="ECO:0000256" key="10">
    <source>
        <dbReference type="ARBA" id="ARBA00023209"/>
    </source>
</evidence>
<dbReference type="PANTHER" id="PTHR14269">
    <property type="entry name" value="CDP-DIACYLGLYCEROL--GLYCEROL-3-PHOSPHATE 3-PHOSPHATIDYLTRANSFERASE-RELATED"/>
    <property type="match status" value="1"/>
</dbReference>
<evidence type="ECO:0000313" key="15">
    <source>
        <dbReference type="EMBL" id="GFZ30222.1"/>
    </source>
</evidence>
<evidence type="ECO:0000256" key="5">
    <source>
        <dbReference type="ARBA" id="ARBA00022679"/>
    </source>
</evidence>
<keyword evidence="16" id="KW-1185">Reference proteome</keyword>
<evidence type="ECO:0000256" key="7">
    <source>
        <dbReference type="ARBA" id="ARBA00022989"/>
    </source>
</evidence>
<evidence type="ECO:0000256" key="3">
    <source>
        <dbReference type="ARBA" id="ARBA00010441"/>
    </source>
</evidence>
<organism evidence="15 16">
    <name type="scientific">Clostridium zeae</name>
    <dbReference type="NCBI Taxonomy" id="2759022"/>
    <lineage>
        <taxon>Bacteria</taxon>
        <taxon>Bacillati</taxon>
        <taxon>Bacillota</taxon>
        <taxon>Clostridia</taxon>
        <taxon>Eubacteriales</taxon>
        <taxon>Clostridiaceae</taxon>
        <taxon>Clostridium</taxon>
    </lineage>
</organism>
<comment type="subcellular location">
    <subcellularLocation>
        <location evidence="2">Membrane</location>
        <topology evidence="2">Multi-pass membrane protein</topology>
    </subcellularLocation>
</comment>
<feature type="transmembrane region" description="Helical" evidence="14">
    <location>
        <begin position="59"/>
        <end position="80"/>
    </location>
</feature>
<feature type="transmembrane region" description="Helical" evidence="14">
    <location>
        <begin position="117"/>
        <end position="136"/>
    </location>
</feature>
<evidence type="ECO:0000313" key="16">
    <source>
        <dbReference type="Proteomes" id="UP000663802"/>
    </source>
</evidence>
<keyword evidence="9 14" id="KW-0472">Membrane</keyword>
<keyword evidence="4" id="KW-0444">Lipid biosynthesis</keyword>
<dbReference type="InterPro" id="IPR050324">
    <property type="entry name" value="CDP-alcohol_PTase-I"/>
</dbReference>
<dbReference type="PANTHER" id="PTHR14269:SF11">
    <property type="entry name" value="CDP-DIACYLGLYCEROL--GLYCEROL-3-PHOSPHATE 3-PHOSPHATIDYLTRANSFERASE"/>
    <property type="match status" value="1"/>
</dbReference>
<keyword evidence="10" id="KW-0594">Phospholipid biosynthesis</keyword>
<dbReference type="Pfam" id="PF01066">
    <property type="entry name" value="CDP-OH_P_transf"/>
    <property type="match status" value="1"/>
</dbReference>
<dbReference type="EMBL" id="BMBA01000001">
    <property type="protein sequence ID" value="GFZ30222.1"/>
    <property type="molecule type" value="Genomic_DNA"/>
</dbReference>
<dbReference type="RefSeq" id="WP_206868212.1">
    <property type="nucleotide sequence ID" value="NZ_BMBA01000001.1"/>
</dbReference>
<sequence length="177" mass="20101">MKNIPNIISILRIFLSIILFTLKPLTLLFLIVYSICGFSDIIDGYIARRTNSTSTFGSILDSLADIIFMSAAVVVFFPIVVMPIKILIWIILIAFIRIASLLIVYFKYHTFAILHTYANKATGLFLFCCPYLYMFIDITTLGYVACTIASLAAIEELLINITSKELLRNISWIFTKY</sequence>
<gene>
    <name evidence="15" type="ORF">CSC2_07480</name>
</gene>
<evidence type="ECO:0000256" key="11">
    <source>
        <dbReference type="ARBA" id="ARBA00023264"/>
    </source>
</evidence>
<dbReference type="InterPro" id="IPR048254">
    <property type="entry name" value="CDP_ALCOHOL_P_TRANSF_CS"/>
</dbReference>